<evidence type="ECO:0000256" key="3">
    <source>
        <dbReference type="ARBA" id="ARBA00022448"/>
    </source>
</evidence>
<keyword evidence="6 7" id="KW-0472">Membrane</keyword>
<reference evidence="9 10" key="1">
    <citation type="journal article" date="2013" name="J. Mol. Microbiol. Biotechnol.">
        <title>Analysis of the Complete Genomes of Acholeplasma brassicae , A. palmae and A. laidlawii and Their Comparison to the Obligate Parasites from ' Candidatus Phytoplasma'.</title>
        <authorList>
            <person name="Kube M."/>
            <person name="Siewert C."/>
            <person name="Migdoll A.M."/>
            <person name="Duduk B."/>
            <person name="Holz S."/>
            <person name="Rabus R."/>
            <person name="Seemuller E."/>
            <person name="Mitrovic J."/>
            <person name="Muller I."/>
            <person name="Buttner C."/>
            <person name="Reinhardt R."/>
        </authorList>
    </citation>
    <scope>NUCLEOTIDE SEQUENCE [LARGE SCALE GENOMIC DNA]</scope>
    <source>
        <strain evidence="10">0502</strain>
    </source>
</reference>
<dbReference type="InterPro" id="IPR020846">
    <property type="entry name" value="MFS_dom"/>
</dbReference>
<dbReference type="EMBL" id="FO681348">
    <property type="protein sequence ID" value="CCV66449.1"/>
    <property type="molecule type" value="Genomic_DNA"/>
</dbReference>
<dbReference type="AlphaFoldDB" id="U4KTC5"/>
<sequence length="389" mass="43558">MRKKAILLIVIYLAFIALGLPDALLGSGWNMVRNDLNVNLSTLGLMTVFVYVATTLTTFNAPRLIRVLQTKRMTFISILLTGLSLLIMSQVSSFYQLLFFALPLGMGAGAIDVSLNHYLAVHYEAKHMNYLHSFYGVGVTLGPTIMAYALKESSWRVAYVVVGLILVLISLFVWVSFPLWFKEESESKTVIKSYKLKEILHTKGAIESIFIFLFYVHIESLAGVWIASYFFIEKGVSYSLAAIFTTAYYLSFTVGRLSGGFLSHKLSSKGLIAIGLTLMSLGALLMLVDVDLMGYYFFVVVLFGLGCAPVFPNMMFINSLHFEEAKLSKIISLQMGVGYIGFGLLTPLAGFLFEKIGIVYYPLFLILVIIVIIYLFQRFLRKTKTSLEY</sequence>
<dbReference type="PANTHER" id="PTHR23514">
    <property type="entry name" value="BYPASS OF STOP CODON PROTEIN 6"/>
    <property type="match status" value="1"/>
</dbReference>
<protein>
    <submittedName>
        <fullName evidence="9">Transporter, major facilitator family protein</fullName>
    </submittedName>
</protein>
<accession>U4KTC5</accession>
<dbReference type="Proteomes" id="UP000032737">
    <property type="component" value="Chromosome"/>
</dbReference>
<feature type="transmembrane region" description="Helical" evidence="7">
    <location>
        <begin position="238"/>
        <end position="258"/>
    </location>
</feature>
<feature type="domain" description="Major facilitator superfamily (MFS) profile" evidence="8">
    <location>
        <begin position="7"/>
        <end position="386"/>
    </location>
</feature>
<dbReference type="PROSITE" id="PS50850">
    <property type="entry name" value="MFS"/>
    <property type="match status" value="1"/>
</dbReference>
<comment type="similarity">
    <text evidence="2">Belongs to the major facilitator superfamily.</text>
</comment>
<evidence type="ECO:0000313" key="10">
    <source>
        <dbReference type="Proteomes" id="UP000032737"/>
    </source>
</evidence>
<feature type="transmembrane region" description="Helical" evidence="7">
    <location>
        <begin position="156"/>
        <end position="181"/>
    </location>
</feature>
<dbReference type="SUPFAM" id="SSF103473">
    <property type="entry name" value="MFS general substrate transporter"/>
    <property type="match status" value="1"/>
</dbReference>
<evidence type="ECO:0000256" key="6">
    <source>
        <dbReference type="ARBA" id="ARBA00023136"/>
    </source>
</evidence>
<dbReference type="Pfam" id="PF07690">
    <property type="entry name" value="MFS_1"/>
    <property type="match status" value="1"/>
</dbReference>
<evidence type="ECO:0000256" key="5">
    <source>
        <dbReference type="ARBA" id="ARBA00022989"/>
    </source>
</evidence>
<keyword evidence="4 7" id="KW-0812">Transmembrane</keyword>
<feature type="transmembrane region" description="Helical" evidence="7">
    <location>
        <begin position="43"/>
        <end position="61"/>
    </location>
</feature>
<evidence type="ECO:0000259" key="8">
    <source>
        <dbReference type="PROSITE" id="PS50850"/>
    </source>
</evidence>
<name>U4KTC5_9MOLU</name>
<dbReference type="KEGG" id="abra:BN85314280"/>
<dbReference type="InterPro" id="IPR036259">
    <property type="entry name" value="MFS_trans_sf"/>
</dbReference>
<evidence type="ECO:0000313" key="9">
    <source>
        <dbReference type="EMBL" id="CCV66449.1"/>
    </source>
</evidence>
<evidence type="ECO:0000256" key="1">
    <source>
        <dbReference type="ARBA" id="ARBA00004651"/>
    </source>
</evidence>
<evidence type="ECO:0000256" key="4">
    <source>
        <dbReference type="ARBA" id="ARBA00022692"/>
    </source>
</evidence>
<comment type="subcellular location">
    <subcellularLocation>
        <location evidence="1">Cell membrane</location>
        <topology evidence="1">Multi-pass membrane protein</topology>
    </subcellularLocation>
</comment>
<keyword evidence="10" id="KW-1185">Reference proteome</keyword>
<dbReference type="OrthoDB" id="9795150at2"/>
<dbReference type="STRING" id="61635.BN85314280"/>
<gene>
    <name evidence="9" type="ORF">BN85314280</name>
</gene>
<evidence type="ECO:0000256" key="2">
    <source>
        <dbReference type="ARBA" id="ARBA00008335"/>
    </source>
</evidence>
<dbReference type="InterPro" id="IPR051788">
    <property type="entry name" value="MFS_Transporter"/>
</dbReference>
<feature type="transmembrane region" description="Helical" evidence="7">
    <location>
        <begin position="130"/>
        <end position="150"/>
    </location>
</feature>
<feature type="transmembrane region" description="Helical" evidence="7">
    <location>
        <begin position="209"/>
        <end position="232"/>
    </location>
</feature>
<dbReference type="RefSeq" id="WP_030005309.1">
    <property type="nucleotide sequence ID" value="NC_022549.1"/>
</dbReference>
<dbReference type="GO" id="GO:0022857">
    <property type="term" value="F:transmembrane transporter activity"/>
    <property type="evidence" value="ECO:0007669"/>
    <property type="project" value="InterPro"/>
</dbReference>
<feature type="transmembrane region" description="Helical" evidence="7">
    <location>
        <begin position="358"/>
        <end position="376"/>
    </location>
</feature>
<dbReference type="HOGENOM" id="CLU_021993_2_0_14"/>
<feature type="transmembrane region" description="Helical" evidence="7">
    <location>
        <begin position="73"/>
        <end position="91"/>
    </location>
</feature>
<feature type="transmembrane region" description="Helical" evidence="7">
    <location>
        <begin position="270"/>
        <end position="288"/>
    </location>
</feature>
<keyword evidence="3" id="KW-0813">Transport</keyword>
<dbReference type="Gene3D" id="1.20.1250.20">
    <property type="entry name" value="MFS general substrate transporter like domains"/>
    <property type="match status" value="2"/>
</dbReference>
<proteinExistence type="inferred from homology"/>
<feature type="transmembrane region" description="Helical" evidence="7">
    <location>
        <begin position="330"/>
        <end position="352"/>
    </location>
</feature>
<evidence type="ECO:0000256" key="7">
    <source>
        <dbReference type="SAM" id="Phobius"/>
    </source>
</evidence>
<dbReference type="InterPro" id="IPR011701">
    <property type="entry name" value="MFS"/>
</dbReference>
<organism evidence="9 10">
    <name type="scientific">Acholeplasma brassicae</name>
    <dbReference type="NCBI Taxonomy" id="61635"/>
    <lineage>
        <taxon>Bacteria</taxon>
        <taxon>Bacillati</taxon>
        <taxon>Mycoplasmatota</taxon>
        <taxon>Mollicutes</taxon>
        <taxon>Acholeplasmatales</taxon>
        <taxon>Acholeplasmataceae</taxon>
        <taxon>Acholeplasma</taxon>
    </lineage>
</organism>
<dbReference type="GO" id="GO:0005886">
    <property type="term" value="C:plasma membrane"/>
    <property type="evidence" value="ECO:0007669"/>
    <property type="project" value="UniProtKB-SubCell"/>
</dbReference>
<feature type="transmembrane region" description="Helical" evidence="7">
    <location>
        <begin position="294"/>
        <end position="318"/>
    </location>
</feature>
<keyword evidence="5 7" id="KW-1133">Transmembrane helix</keyword>
<dbReference type="PANTHER" id="PTHR23514:SF3">
    <property type="entry name" value="BYPASS OF STOP CODON PROTEIN 6"/>
    <property type="match status" value="1"/>
</dbReference>